<organism evidence="1 2">
    <name type="scientific">Dryococelus australis</name>
    <dbReference type="NCBI Taxonomy" id="614101"/>
    <lineage>
        <taxon>Eukaryota</taxon>
        <taxon>Metazoa</taxon>
        <taxon>Ecdysozoa</taxon>
        <taxon>Arthropoda</taxon>
        <taxon>Hexapoda</taxon>
        <taxon>Insecta</taxon>
        <taxon>Pterygota</taxon>
        <taxon>Neoptera</taxon>
        <taxon>Polyneoptera</taxon>
        <taxon>Phasmatodea</taxon>
        <taxon>Verophasmatodea</taxon>
        <taxon>Anareolatae</taxon>
        <taxon>Phasmatidae</taxon>
        <taxon>Eurycanthinae</taxon>
        <taxon>Dryococelus</taxon>
    </lineage>
</organism>
<dbReference type="InterPro" id="IPR043502">
    <property type="entry name" value="DNA/RNA_pol_sf"/>
</dbReference>
<name>A0ABQ9GQI6_9NEOP</name>
<comment type="caution">
    <text evidence="1">The sequence shown here is derived from an EMBL/GenBank/DDBJ whole genome shotgun (WGS) entry which is preliminary data.</text>
</comment>
<dbReference type="PANTHER" id="PTHR37984:SF9">
    <property type="entry name" value="INTEGRASE CATALYTIC DOMAIN-CONTAINING PROTEIN"/>
    <property type="match status" value="1"/>
</dbReference>
<dbReference type="Proteomes" id="UP001159363">
    <property type="component" value="Chromosome 9"/>
</dbReference>
<dbReference type="EMBL" id="JARBHB010000010">
    <property type="protein sequence ID" value="KAJ8874271.1"/>
    <property type="molecule type" value="Genomic_DNA"/>
</dbReference>
<dbReference type="PANTHER" id="PTHR37984">
    <property type="entry name" value="PROTEIN CBG26694"/>
    <property type="match status" value="1"/>
</dbReference>
<dbReference type="InterPro" id="IPR043128">
    <property type="entry name" value="Rev_trsase/Diguanyl_cyclase"/>
</dbReference>
<protein>
    <submittedName>
        <fullName evidence="1">Uncharacterized protein</fullName>
    </submittedName>
</protein>
<dbReference type="Gene3D" id="3.30.70.270">
    <property type="match status" value="2"/>
</dbReference>
<evidence type="ECO:0000313" key="2">
    <source>
        <dbReference type="Proteomes" id="UP001159363"/>
    </source>
</evidence>
<dbReference type="InterPro" id="IPR050951">
    <property type="entry name" value="Retrovirus_Pol_polyprotein"/>
</dbReference>
<gene>
    <name evidence="1" type="ORF">PR048_025114</name>
</gene>
<proteinExistence type="predicted"/>
<keyword evidence="2" id="KW-1185">Reference proteome</keyword>
<sequence>MFSRDYNVFHQGTTQFLLTQIVCVWDTIRKHQKCSKKNFQMFGDLLGVQVYFDDIIIAEHDDRLVAVLVRVQKCHVKFNPNKIQFQKQTLKFMRQICCKERVKKNGEYIQAIVGMKTPQSKDELLRFLGMVRYVGKFTPNLCQVSAPVRGLGRQDVDRKWEQERINSFNELKQLFRQAPLLAFYDPKVAIQMYADARKDGLGAYAQVEKECLAIQFARIKFHNFIYGHHDITNLWYLSDRKTNNLSARLQILRLLAYDLNICYLPGKLQYIADTLFRAFIIDTSNDLDREVVNAVIRSSTAGLLKQAHEGHKGIEKTKLRTSTEVEEYVKRCSMCSQYSRQNSKKCLSILGPLLVATDIVTYGGVSYLVVIDAYSIWL</sequence>
<reference evidence="1 2" key="1">
    <citation type="submission" date="2023-02" db="EMBL/GenBank/DDBJ databases">
        <title>LHISI_Scaffold_Assembly.</title>
        <authorList>
            <person name="Stuart O.P."/>
            <person name="Cleave R."/>
            <person name="Magrath M.J.L."/>
            <person name="Mikheyev A.S."/>
        </authorList>
    </citation>
    <scope>NUCLEOTIDE SEQUENCE [LARGE SCALE GENOMIC DNA]</scope>
    <source>
        <strain evidence="1">Daus_M_001</strain>
        <tissue evidence="1">Leg muscle</tissue>
    </source>
</reference>
<dbReference type="SUPFAM" id="SSF56672">
    <property type="entry name" value="DNA/RNA polymerases"/>
    <property type="match status" value="1"/>
</dbReference>
<evidence type="ECO:0000313" key="1">
    <source>
        <dbReference type="EMBL" id="KAJ8874271.1"/>
    </source>
</evidence>
<accession>A0ABQ9GQI6</accession>